<protein>
    <recommendedName>
        <fullName evidence="6 7">Large ribosomal subunit protein bL9</fullName>
    </recommendedName>
</protein>
<dbReference type="Pfam" id="PF01281">
    <property type="entry name" value="Ribosomal_L9_N"/>
    <property type="match status" value="1"/>
</dbReference>
<evidence type="ECO:0000313" key="11">
    <source>
        <dbReference type="Proteomes" id="UP000245370"/>
    </source>
</evidence>
<dbReference type="Pfam" id="PF03948">
    <property type="entry name" value="Ribosomal_L9_C"/>
    <property type="match status" value="1"/>
</dbReference>
<accession>A0A2U2XDE1</accession>
<dbReference type="GO" id="GO:1990904">
    <property type="term" value="C:ribonucleoprotein complex"/>
    <property type="evidence" value="ECO:0007669"/>
    <property type="project" value="UniProtKB-KW"/>
</dbReference>
<comment type="function">
    <text evidence="7">Binds to the 23S rRNA.</text>
</comment>
<dbReference type="Proteomes" id="UP000245370">
    <property type="component" value="Unassembled WGS sequence"/>
</dbReference>
<feature type="domain" description="Ribosomal protein L9" evidence="8">
    <location>
        <begin position="1"/>
        <end position="45"/>
    </location>
</feature>
<name>A0A2U2XDE1_9FLAO</name>
<dbReference type="GO" id="GO:0003735">
    <property type="term" value="F:structural constituent of ribosome"/>
    <property type="evidence" value="ECO:0007669"/>
    <property type="project" value="InterPro"/>
</dbReference>
<organism evidence="10 11">
    <name type="scientific">Brumimicrobium oceani</name>
    <dbReference type="NCBI Taxonomy" id="2100725"/>
    <lineage>
        <taxon>Bacteria</taxon>
        <taxon>Pseudomonadati</taxon>
        <taxon>Bacteroidota</taxon>
        <taxon>Flavobacteriia</taxon>
        <taxon>Flavobacteriales</taxon>
        <taxon>Crocinitomicaceae</taxon>
        <taxon>Brumimicrobium</taxon>
    </lineage>
</organism>
<dbReference type="RefSeq" id="WP_109359080.1">
    <property type="nucleotide sequence ID" value="NZ_QFRJ01000004.1"/>
</dbReference>
<evidence type="ECO:0000256" key="4">
    <source>
        <dbReference type="ARBA" id="ARBA00022980"/>
    </source>
</evidence>
<dbReference type="AlphaFoldDB" id="A0A2U2XDE1"/>
<dbReference type="GO" id="GO:0019843">
    <property type="term" value="F:rRNA binding"/>
    <property type="evidence" value="ECO:0007669"/>
    <property type="project" value="UniProtKB-UniRule"/>
</dbReference>
<comment type="similarity">
    <text evidence="1 7">Belongs to the bacterial ribosomal protein bL9 family.</text>
</comment>
<dbReference type="GO" id="GO:0006412">
    <property type="term" value="P:translation"/>
    <property type="evidence" value="ECO:0007669"/>
    <property type="project" value="UniProtKB-UniRule"/>
</dbReference>
<dbReference type="Gene3D" id="3.10.430.100">
    <property type="entry name" value="Ribosomal protein L9, C-terminal domain"/>
    <property type="match status" value="1"/>
</dbReference>
<dbReference type="Gene3D" id="3.40.5.10">
    <property type="entry name" value="Ribosomal protein L9, N-terminal domain"/>
    <property type="match status" value="1"/>
</dbReference>
<keyword evidence="11" id="KW-1185">Reference proteome</keyword>
<dbReference type="SUPFAM" id="SSF55653">
    <property type="entry name" value="Ribosomal protein L9 C-domain"/>
    <property type="match status" value="1"/>
</dbReference>
<dbReference type="SUPFAM" id="SSF55658">
    <property type="entry name" value="L9 N-domain-like"/>
    <property type="match status" value="1"/>
</dbReference>
<dbReference type="InterPro" id="IPR000244">
    <property type="entry name" value="Ribosomal_bL9"/>
</dbReference>
<dbReference type="EMBL" id="QFRJ01000004">
    <property type="protein sequence ID" value="PWH85802.1"/>
    <property type="molecule type" value="Genomic_DNA"/>
</dbReference>
<dbReference type="HAMAP" id="MF_00503">
    <property type="entry name" value="Ribosomal_bL9"/>
    <property type="match status" value="1"/>
</dbReference>
<sequence>MEIILKKNVDKLGYKDDIVEVKPGYALNFLIPQGYGTVATKSTKKAHEEVLRQRSHKEDKIKEEAAEVAKKIEGVTIKIGAKVGENGRIFGSVNTIQLAEMLKAEGIDVDRRSLKIVEEPIKEVGTYTGIANLHKEVSAEFKFEVIEE</sequence>
<dbReference type="OrthoDB" id="9788336at2"/>
<evidence type="ECO:0000313" key="10">
    <source>
        <dbReference type="EMBL" id="PWH85802.1"/>
    </source>
</evidence>
<dbReference type="InterPro" id="IPR036935">
    <property type="entry name" value="Ribosomal_bL9_N_sf"/>
</dbReference>
<dbReference type="NCBIfam" id="TIGR00158">
    <property type="entry name" value="L9"/>
    <property type="match status" value="1"/>
</dbReference>
<dbReference type="InterPro" id="IPR009027">
    <property type="entry name" value="Ribosomal_bL9/RNase_H1_N"/>
</dbReference>
<evidence type="ECO:0000256" key="2">
    <source>
        <dbReference type="ARBA" id="ARBA00022730"/>
    </source>
</evidence>
<evidence type="ECO:0000259" key="8">
    <source>
        <dbReference type="Pfam" id="PF01281"/>
    </source>
</evidence>
<dbReference type="InterPro" id="IPR020069">
    <property type="entry name" value="Ribosomal_bL9_C"/>
</dbReference>
<dbReference type="PANTHER" id="PTHR21368">
    <property type="entry name" value="50S RIBOSOMAL PROTEIN L9"/>
    <property type="match status" value="1"/>
</dbReference>
<evidence type="ECO:0000256" key="1">
    <source>
        <dbReference type="ARBA" id="ARBA00010605"/>
    </source>
</evidence>
<evidence type="ECO:0000256" key="3">
    <source>
        <dbReference type="ARBA" id="ARBA00022884"/>
    </source>
</evidence>
<gene>
    <name evidence="7" type="primary">rplI</name>
    <name evidence="10" type="ORF">DIT68_06830</name>
</gene>
<evidence type="ECO:0000256" key="6">
    <source>
        <dbReference type="ARBA" id="ARBA00035292"/>
    </source>
</evidence>
<dbReference type="InterPro" id="IPR036791">
    <property type="entry name" value="Ribosomal_bL9_C_sf"/>
</dbReference>
<feature type="domain" description="Large ribosomal subunit protein bL9 C-terminal" evidence="9">
    <location>
        <begin position="63"/>
        <end position="146"/>
    </location>
</feature>
<keyword evidence="2 7" id="KW-0699">rRNA-binding</keyword>
<dbReference type="InterPro" id="IPR020594">
    <property type="entry name" value="Ribosomal_bL9_bac/chp"/>
</dbReference>
<reference evidence="10 11" key="2">
    <citation type="submission" date="2018-05" db="EMBL/GenBank/DDBJ databases">
        <authorList>
            <person name="Lanie J.A."/>
            <person name="Ng W.-L."/>
            <person name="Kazmierczak K.M."/>
            <person name="Andrzejewski T.M."/>
            <person name="Davidsen T.M."/>
            <person name="Wayne K.J."/>
            <person name="Tettelin H."/>
            <person name="Glass J.I."/>
            <person name="Rusch D."/>
            <person name="Podicherti R."/>
            <person name="Tsui H.-C.T."/>
            <person name="Winkler M.E."/>
        </authorList>
    </citation>
    <scope>NUCLEOTIDE SEQUENCE [LARGE SCALE GENOMIC DNA]</scope>
    <source>
        <strain evidence="10 11">C305</strain>
    </source>
</reference>
<keyword evidence="4 7" id="KW-0689">Ribosomal protein</keyword>
<dbReference type="InterPro" id="IPR020070">
    <property type="entry name" value="Ribosomal_bL9_N"/>
</dbReference>
<evidence type="ECO:0000256" key="7">
    <source>
        <dbReference type="HAMAP-Rule" id="MF_00503"/>
    </source>
</evidence>
<evidence type="ECO:0000259" key="9">
    <source>
        <dbReference type="Pfam" id="PF03948"/>
    </source>
</evidence>
<reference evidence="10 11" key="1">
    <citation type="submission" date="2018-05" db="EMBL/GenBank/DDBJ databases">
        <title>Brumimicrobium oceani sp. nov., isolated from coastal sediment.</title>
        <authorList>
            <person name="Kou Y."/>
        </authorList>
    </citation>
    <scope>NUCLEOTIDE SEQUENCE [LARGE SCALE GENOMIC DNA]</scope>
    <source>
        <strain evidence="10 11">C305</strain>
    </source>
</reference>
<dbReference type="GO" id="GO:0005840">
    <property type="term" value="C:ribosome"/>
    <property type="evidence" value="ECO:0007669"/>
    <property type="project" value="UniProtKB-KW"/>
</dbReference>
<proteinExistence type="inferred from homology"/>
<comment type="caution">
    <text evidence="10">The sequence shown here is derived from an EMBL/GenBank/DDBJ whole genome shotgun (WGS) entry which is preliminary data.</text>
</comment>
<keyword evidence="5 7" id="KW-0687">Ribonucleoprotein</keyword>
<evidence type="ECO:0000256" key="5">
    <source>
        <dbReference type="ARBA" id="ARBA00023274"/>
    </source>
</evidence>
<keyword evidence="3 7" id="KW-0694">RNA-binding</keyword>